<dbReference type="EMBL" id="FRBL01000009">
    <property type="protein sequence ID" value="SHM56417.1"/>
    <property type="molecule type" value="Genomic_DNA"/>
</dbReference>
<evidence type="ECO:0000256" key="1">
    <source>
        <dbReference type="SAM" id="SignalP"/>
    </source>
</evidence>
<evidence type="ECO:0000313" key="4">
    <source>
        <dbReference type="Proteomes" id="UP000184420"/>
    </source>
</evidence>
<dbReference type="RefSeq" id="WP_073085383.1">
    <property type="nucleotide sequence ID" value="NZ_FRBL01000009.1"/>
</dbReference>
<keyword evidence="4" id="KW-1185">Reference proteome</keyword>
<dbReference type="AlphaFoldDB" id="A0A1M7JV51"/>
<proteinExistence type="predicted"/>
<dbReference type="OrthoDB" id="665223at2"/>
<dbReference type="STRING" id="1419482.SAMN05444266_10919"/>
<dbReference type="Gene3D" id="2.40.360.20">
    <property type="match status" value="1"/>
</dbReference>
<sequence>MKNVLIFLIALCSTTSAVAQNCKGYYYLLENAEVEMTILDANGKPGGKTVYHVTAVRNTGGTTESDFTNTFYDKNNKAMSASTGHFKCSSNGVAIDMKVSVPVMPQMKDMKMEGTSNAALLDYPAGMHVGQELQGGTFELQGNMSGMEVGISYTISNRKVVGQESITTTAGTWNCFKITYDLNFQMKMMGKGIPMKINATEWFAPDFGAVKTASMKDGKNMGGTLITALKK</sequence>
<keyword evidence="1" id="KW-0732">Signal</keyword>
<dbReference type="InterPro" id="IPR049279">
    <property type="entry name" value="DUF3108-like"/>
</dbReference>
<protein>
    <recommendedName>
        <fullName evidence="2">DUF3108 domain-containing protein</fullName>
    </recommendedName>
</protein>
<evidence type="ECO:0000259" key="2">
    <source>
        <dbReference type="Pfam" id="PF21347"/>
    </source>
</evidence>
<accession>A0A1M7JV51</accession>
<gene>
    <name evidence="3" type="ORF">SAMN05444266_10919</name>
</gene>
<feature type="signal peptide" evidence="1">
    <location>
        <begin position="1"/>
        <end position="19"/>
    </location>
</feature>
<feature type="chain" id="PRO_5009927351" description="DUF3108 domain-containing protein" evidence="1">
    <location>
        <begin position="20"/>
        <end position="231"/>
    </location>
</feature>
<organism evidence="3 4">
    <name type="scientific">Chitinophaga jiangningensis</name>
    <dbReference type="NCBI Taxonomy" id="1419482"/>
    <lineage>
        <taxon>Bacteria</taxon>
        <taxon>Pseudomonadati</taxon>
        <taxon>Bacteroidota</taxon>
        <taxon>Chitinophagia</taxon>
        <taxon>Chitinophagales</taxon>
        <taxon>Chitinophagaceae</taxon>
        <taxon>Chitinophaga</taxon>
    </lineage>
</organism>
<name>A0A1M7JV51_9BACT</name>
<evidence type="ECO:0000313" key="3">
    <source>
        <dbReference type="EMBL" id="SHM56417.1"/>
    </source>
</evidence>
<dbReference type="Pfam" id="PF21347">
    <property type="entry name" value="DUF3108_like"/>
    <property type="match status" value="1"/>
</dbReference>
<dbReference type="Proteomes" id="UP000184420">
    <property type="component" value="Unassembled WGS sequence"/>
</dbReference>
<feature type="domain" description="DUF3108" evidence="2">
    <location>
        <begin position="33"/>
        <end position="223"/>
    </location>
</feature>
<reference evidence="3 4" key="1">
    <citation type="submission" date="2016-11" db="EMBL/GenBank/DDBJ databases">
        <authorList>
            <person name="Jaros S."/>
            <person name="Januszkiewicz K."/>
            <person name="Wedrychowicz H."/>
        </authorList>
    </citation>
    <scope>NUCLEOTIDE SEQUENCE [LARGE SCALE GENOMIC DNA]</scope>
    <source>
        <strain evidence="3 4">DSM 27406</strain>
    </source>
</reference>